<dbReference type="InterPro" id="IPR008275">
    <property type="entry name" value="CoA_E_activase_dom"/>
</dbReference>
<feature type="region of interest" description="Disordered" evidence="5">
    <location>
        <begin position="988"/>
        <end position="1007"/>
    </location>
</feature>
<dbReference type="RefSeq" id="WP_029094920.1">
    <property type="nucleotide sequence ID" value="NZ_PDDX01000001.1"/>
</dbReference>
<sequence>MTRYTSGHYFAGIDVGSTTVKLVLLDQQQQVIHHDYQRHFSDIRQTLLSLLEQVQKHCPTLEITPVITGSGGLALSDLLNIPFEQEVIASSKTITTVVPQTEVAIELGGEDAKITYFDHHSVDQRMNNSCAGGTGAFIDQMASLLETDAAGLNQLADGYQTLYPIASRCGVFAKTDVQPLINQGAAKEDIAASILQAIVNQTISGLACGKPIRGKVAFLGGPLYFLSNLRKLFIKTLRLKKDDIIFPENPQLFVAMGAALLAKQQGESLPLTCLIDRLRYAQENTVKEVDILPPLFTDQQQVDAFRQRHAKSNVKRVPLEEYRGNAFLGIDSGSTTTKVALIGAQGELLYDFYGNNKGNPLNIVRDVLQRIYQRLPERVTIAKVATTGYGEQLIKAAFRADAGEVETVAHYKAAEQLLPGVEFILDIGGQDMKCLYVRDGVINSILLNEACSAGCGSFIEMFARSLKIPVKEFSRQALLAGNPVDLGTRCTVFMNSKVKQAQKEGATVADISAGLSYSVIKNALYKVIKLKQLDMLPQKVMVQGGTFYNEAVLRAFENLTERHVTRVDIAGLMGAYGAALVASELDDGKPSTLLQPCELMNFRVEQSSDRCKQCNNHCMLTINTFDDGRKFISGNRCEKGANLEIEPSPLPNLYEYKEQRIFDYKSLSKEQAQRGTVGIPRVLNQFENYPFWHTFFCQLGFRVVLSPPSSERLYLKGIETIPSESACYPAKLVHGHIEHLIERKVDRIFFPSVTYEWQETKGSDHHFNCPVVSTYTEVVRTNIDSISLCQVPYHNPFINFNHLESVEKVLFDEFRALGVRRGEVKKAVQAAWQELQSVREEIRAKGKEVVKWLVENNQPGIVLAGRPYHVDAGIHHGIDRIIIEEGMAVLTEDSVAHLGESLLQRPLRVVDQWAYHSRLYAAGAYVAACPQLELVQLTSFGCGLDALTADQVEEVLQAANKVYTLIKIDEGANLGAVRIRIRSLKAAMNARRQRPPPPSDTPYKSKRTPFTEQMRETHTILAPQMAPIHFDLIQSVFRSEGYRLQVLPTVSKSAIETGLKYVNNDACYPCVLVTGQIVDALQNGEYDPATSAAIITQTGGACRATNYIAFIRKALEDAGFPQVPVISLSASGLEENPGFRYSFSLVKKAVMAIIYGDLLMRTLFRTRPYESEPGSAQRLFDSWNQRCKHNLEGPASMRQFKKDVAQMVAEFDSLPLLAVRKPKVGIVGEILVKYHPGANNDLVGQIESEGGEAVVPDMLDFFLSCTYGTRYDRHQYGLNFLSMALNQAATSTIEWMRKSVNKALKRSRRFTAPPPIAELASMAEQVVSLGNQAGEGWLLTAEMLELLEIGVNNIVCVQPFGCLPNHITGRGVIKSLKLRYPAANIFAIDYDPGASEVNQLNRLKLMMSVAQNAIDVRITTDEEHKIVGLGKRYTPKPSAGNL</sequence>
<dbReference type="InterPro" id="IPR051805">
    <property type="entry name" value="Dehydratase_Activator_Redct"/>
</dbReference>
<keyword evidence="2" id="KW-0479">Metal-binding</keyword>
<keyword evidence="3" id="KW-0408">Iron</keyword>
<evidence type="ECO:0000256" key="1">
    <source>
        <dbReference type="ARBA" id="ARBA00001966"/>
    </source>
</evidence>
<dbReference type="NCBIfam" id="TIGR00241">
    <property type="entry name" value="CoA_E_activ"/>
    <property type="match status" value="1"/>
</dbReference>
<dbReference type="Gene3D" id="3.30.420.40">
    <property type="match status" value="4"/>
</dbReference>
<evidence type="ECO:0000256" key="4">
    <source>
        <dbReference type="ARBA" id="ARBA00023014"/>
    </source>
</evidence>
<dbReference type="CDD" id="cd24034">
    <property type="entry name" value="ASKHA_NBD_O66634-like_rpt1"/>
    <property type="match status" value="1"/>
</dbReference>
<keyword evidence="4" id="KW-0411">Iron-sulfur</keyword>
<dbReference type="Pfam" id="PF09989">
    <property type="entry name" value="DUF2229"/>
    <property type="match status" value="1"/>
</dbReference>
<comment type="caution">
    <text evidence="8">The sequence shown here is derived from an EMBL/GenBank/DDBJ whole genome shotgun (WGS) entry which is preliminary data.</text>
</comment>
<dbReference type="GO" id="GO:0046872">
    <property type="term" value="F:metal ion binding"/>
    <property type="evidence" value="ECO:0007669"/>
    <property type="project" value="UniProtKB-KW"/>
</dbReference>
<protein>
    <submittedName>
        <fullName evidence="8">2-hydroxyglutaryl-CoA dehydratase</fullName>
    </submittedName>
</protein>
<dbReference type="PANTHER" id="PTHR32329:SF4">
    <property type="entry name" value="ACTIVATOR OF 2-HYDROXYACYL-COA DEHYDRATASE"/>
    <property type="match status" value="1"/>
</dbReference>
<gene>
    <name evidence="8" type="ORF">CRN84_24705</name>
</gene>
<feature type="domain" description="ATPase BadF/BadG/BcrA/BcrD type" evidence="6">
    <location>
        <begin position="12"/>
        <end position="262"/>
    </location>
</feature>
<dbReference type="PANTHER" id="PTHR32329">
    <property type="entry name" value="BIFUNCTIONAL PROTEIN [INCLUDES 2-HYDROXYACYL-COA DEHYDRATASE (N-TER) AND ITS ACTIVATOR DOMAIN (C_TERM)-RELATED"/>
    <property type="match status" value="1"/>
</dbReference>
<dbReference type="Proteomes" id="UP000224974">
    <property type="component" value="Unassembled WGS sequence"/>
</dbReference>
<evidence type="ECO:0000256" key="3">
    <source>
        <dbReference type="ARBA" id="ARBA00023004"/>
    </source>
</evidence>
<evidence type="ECO:0000259" key="7">
    <source>
        <dbReference type="Pfam" id="PF09989"/>
    </source>
</evidence>
<dbReference type="GO" id="GO:0051536">
    <property type="term" value="F:iron-sulfur cluster binding"/>
    <property type="evidence" value="ECO:0007669"/>
    <property type="project" value="UniProtKB-KW"/>
</dbReference>
<evidence type="ECO:0000313" key="9">
    <source>
        <dbReference type="Proteomes" id="UP000224974"/>
    </source>
</evidence>
<dbReference type="InterPro" id="IPR043129">
    <property type="entry name" value="ATPase_NBD"/>
</dbReference>
<comment type="cofactor">
    <cofactor evidence="1">
        <name>[4Fe-4S] cluster</name>
        <dbReference type="ChEBI" id="CHEBI:49883"/>
    </cofactor>
</comment>
<evidence type="ECO:0000259" key="6">
    <source>
        <dbReference type="Pfam" id="PF01869"/>
    </source>
</evidence>
<evidence type="ECO:0000256" key="2">
    <source>
        <dbReference type="ARBA" id="ARBA00022723"/>
    </source>
</evidence>
<reference evidence="9" key="1">
    <citation type="submission" date="2017-09" db="EMBL/GenBank/DDBJ databases">
        <title>FDA dAtabase for Regulatory Grade micrObial Sequences (FDA-ARGOS): Supporting development and validation of Infectious Disease Dx tests.</title>
        <authorList>
            <person name="Minogue T."/>
            <person name="Wolcott M."/>
            <person name="Wasieloski L."/>
            <person name="Aguilar W."/>
            <person name="Moore D."/>
            <person name="Tallon L."/>
            <person name="Sadzewicz L."/>
            <person name="Ott S."/>
            <person name="Zhao X."/>
            <person name="Nagaraj S."/>
            <person name="Vavikolanu K."/>
            <person name="Aluvathingal J."/>
            <person name="Nadendla S."/>
            <person name="Sichtig H."/>
        </authorList>
    </citation>
    <scope>NUCLEOTIDE SEQUENCE [LARGE SCALE GENOMIC DNA]</scope>
    <source>
        <strain evidence="9">FDAARGOS_387</strain>
    </source>
</reference>
<dbReference type="EMBL" id="PDDX01000001">
    <property type="protein sequence ID" value="PHI32289.1"/>
    <property type="molecule type" value="Genomic_DNA"/>
</dbReference>
<dbReference type="Pfam" id="PF01869">
    <property type="entry name" value="BcrAD_BadFG"/>
    <property type="match status" value="2"/>
</dbReference>
<dbReference type="InterPro" id="IPR002731">
    <property type="entry name" value="ATPase_BadF"/>
</dbReference>
<feature type="domain" description="DUF2229" evidence="7">
    <location>
        <begin position="676"/>
        <end position="895"/>
    </location>
</feature>
<dbReference type="STRING" id="1111728.GCA_000427805_02204"/>
<evidence type="ECO:0000313" key="8">
    <source>
        <dbReference type="EMBL" id="PHI32289.1"/>
    </source>
</evidence>
<evidence type="ECO:0000256" key="5">
    <source>
        <dbReference type="SAM" id="MobiDB-lite"/>
    </source>
</evidence>
<proteinExistence type="predicted"/>
<keyword evidence="9" id="KW-1185">Reference proteome</keyword>
<organism evidence="8 9">
    <name type="scientific">Budvicia aquatica</name>
    <dbReference type="NCBI Taxonomy" id="82979"/>
    <lineage>
        <taxon>Bacteria</taxon>
        <taxon>Pseudomonadati</taxon>
        <taxon>Pseudomonadota</taxon>
        <taxon>Gammaproteobacteria</taxon>
        <taxon>Enterobacterales</taxon>
        <taxon>Budviciaceae</taxon>
        <taxon>Budvicia</taxon>
    </lineage>
</organism>
<dbReference type="InterPro" id="IPR018709">
    <property type="entry name" value="CoA_activase_DUF2229"/>
</dbReference>
<dbReference type="CDD" id="cd24035">
    <property type="entry name" value="ASKHA_NBD_O66634-like_rpt2"/>
    <property type="match status" value="1"/>
</dbReference>
<accession>A0A2C6D016</accession>
<feature type="domain" description="ATPase BadF/BadG/BcrA/BcrD type" evidence="6">
    <location>
        <begin position="328"/>
        <end position="582"/>
    </location>
</feature>
<dbReference type="OrthoDB" id="9177882at2"/>
<name>A0A2C6D016_9GAMM</name>
<dbReference type="SUPFAM" id="SSF53067">
    <property type="entry name" value="Actin-like ATPase domain"/>
    <property type="match status" value="2"/>
</dbReference>